<evidence type="ECO:0000256" key="5">
    <source>
        <dbReference type="SAM" id="Phobius"/>
    </source>
</evidence>
<feature type="transmembrane region" description="Helical" evidence="5">
    <location>
        <begin position="95"/>
        <end position="116"/>
    </location>
</feature>
<evidence type="ECO:0000313" key="7">
    <source>
        <dbReference type="EMBL" id="PZO15367.1"/>
    </source>
</evidence>
<reference evidence="7 8" key="2">
    <citation type="submission" date="2018-06" db="EMBL/GenBank/DDBJ databases">
        <title>Metagenomic assembly of (sub)arctic Cyanobacteria and their associated microbiome from non-axenic cultures.</title>
        <authorList>
            <person name="Baurain D."/>
        </authorList>
    </citation>
    <scope>NUCLEOTIDE SEQUENCE [LARGE SCALE GENOMIC DNA]</scope>
    <source>
        <strain evidence="7">ULC129bin1</strain>
    </source>
</reference>
<evidence type="ECO:0000256" key="4">
    <source>
        <dbReference type="ARBA" id="ARBA00023136"/>
    </source>
</evidence>
<evidence type="ECO:0000256" key="2">
    <source>
        <dbReference type="ARBA" id="ARBA00022692"/>
    </source>
</evidence>
<comment type="subcellular location">
    <subcellularLocation>
        <location evidence="1">Membrane</location>
    </subcellularLocation>
</comment>
<protein>
    <recommendedName>
        <fullName evidence="6">Fatty acid hydroxylase domain-containing protein</fullName>
    </recommendedName>
</protein>
<feature type="transmembrane region" description="Helical" evidence="5">
    <location>
        <begin position="12"/>
        <end position="31"/>
    </location>
</feature>
<dbReference type="GO" id="GO:0016020">
    <property type="term" value="C:membrane"/>
    <property type="evidence" value="ECO:0007669"/>
    <property type="project" value="UniProtKB-SubCell"/>
</dbReference>
<dbReference type="Proteomes" id="UP000249354">
    <property type="component" value="Unassembled WGS sequence"/>
</dbReference>
<reference evidence="8" key="1">
    <citation type="submission" date="2018-04" db="EMBL/GenBank/DDBJ databases">
        <authorList>
            <person name="Cornet L."/>
        </authorList>
    </citation>
    <scope>NUCLEOTIDE SEQUENCE [LARGE SCALE GENOMIC DNA]</scope>
</reference>
<dbReference type="GO" id="GO:0005506">
    <property type="term" value="F:iron ion binding"/>
    <property type="evidence" value="ECO:0007669"/>
    <property type="project" value="InterPro"/>
</dbReference>
<dbReference type="AlphaFoldDB" id="A0A2W4U7Y7"/>
<feature type="transmembrane region" description="Helical" evidence="5">
    <location>
        <begin position="157"/>
        <end position="184"/>
    </location>
</feature>
<comment type="caution">
    <text evidence="7">The sequence shown here is derived from an EMBL/GenBank/DDBJ whole genome shotgun (WGS) entry which is preliminary data.</text>
</comment>
<keyword evidence="3 5" id="KW-1133">Transmembrane helix</keyword>
<dbReference type="Pfam" id="PF04116">
    <property type="entry name" value="FA_hydroxylase"/>
    <property type="match status" value="1"/>
</dbReference>
<dbReference type="GO" id="GO:0008610">
    <property type="term" value="P:lipid biosynthetic process"/>
    <property type="evidence" value="ECO:0007669"/>
    <property type="project" value="InterPro"/>
</dbReference>
<evidence type="ECO:0000256" key="1">
    <source>
        <dbReference type="ARBA" id="ARBA00004370"/>
    </source>
</evidence>
<keyword evidence="2 5" id="KW-0812">Transmembrane</keyword>
<proteinExistence type="predicted"/>
<feature type="domain" description="Fatty acid hydroxylase" evidence="6">
    <location>
        <begin position="104"/>
        <end position="238"/>
    </location>
</feature>
<organism evidence="7 8">
    <name type="scientific">Leptolyngbya foveolarum</name>
    <dbReference type="NCBI Taxonomy" id="47253"/>
    <lineage>
        <taxon>Bacteria</taxon>
        <taxon>Bacillati</taxon>
        <taxon>Cyanobacteriota</taxon>
        <taxon>Cyanophyceae</taxon>
        <taxon>Leptolyngbyales</taxon>
        <taxon>Leptolyngbyaceae</taxon>
        <taxon>Leptolyngbya group</taxon>
        <taxon>Leptolyngbya</taxon>
    </lineage>
</organism>
<dbReference type="PANTHER" id="PTHR11863">
    <property type="entry name" value="STEROL DESATURASE"/>
    <property type="match status" value="1"/>
</dbReference>
<dbReference type="EMBL" id="QBMC01000094">
    <property type="protein sequence ID" value="PZO15367.1"/>
    <property type="molecule type" value="Genomic_DNA"/>
</dbReference>
<accession>A0A2W4U7Y7</accession>
<dbReference type="GO" id="GO:0016491">
    <property type="term" value="F:oxidoreductase activity"/>
    <property type="evidence" value="ECO:0007669"/>
    <property type="project" value="InterPro"/>
</dbReference>
<sequence length="286" mass="32568">MVKTIGWNSLVFFIFTVIGYFAAAGGLYAFYRLRPSSPFALSAADRTPAKIWNSIRNDVVLSVLSSGIFAFCAALMMSAFEQGYTRLYLESDRYSFWYLGVSLVLVILLQDTYFYFTHRLAHHPKCYKWLHQGHHHFKNPTPWTAFSFDPAEALIQAIYLIGVVFIVPMHFSVLCAVVLVMTLGALIHHFGFRLFADSAFGKWLGGWMVGPLHHWMHHRKYTAHYSLYFTFWDKVMGTQQDGYEEILSRPSVRELTLAIATDTAKTIEKPSPATVVPLSMSIKKAS</sequence>
<keyword evidence="4 5" id="KW-0472">Membrane</keyword>
<dbReference type="InterPro" id="IPR050307">
    <property type="entry name" value="Sterol_Desaturase_Related"/>
</dbReference>
<evidence type="ECO:0000256" key="3">
    <source>
        <dbReference type="ARBA" id="ARBA00022989"/>
    </source>
</evidence>
<dbReference type="InterPro" id="IPR006694">
    <property type="entry name" value="Fatty_acid_hydroxylase"/>
</dbReference>
<gene>
    <name evidence="7" type="ORF">DCF25_13730</name>
</gene>
<evidence type="ECO:0000259" key="6">
    <source>
        <dbReference type="Pfam" id="PF04116"/>
    </source>
</evidence>
<feature type="transmembrane region" description="Helical" evidence="5">
    <location>
        <begin position="59"/>
        <end position="80"/>
    </location>
</feature>
<name>A0A2W4U7Y7_9CYAN</name>
<evidence type="ECO:0000313" key="8">
    <source>
        <dbReference type="Proteomes" id="UP000249354"/>
    </source>
</evidence>